<dbReference type="SUPFAM" id="SSF56784">
    <property type="entry name" value="HAD-like"/>
    <property type="match status" value="1"/>
</dbReference>
<evidence type="ECO:0000256" key="7">
    <source>
        <dbReference type="ARBA" id="ARBA00031828"/>
    </source>
</evidence>
<dbReference type="GO" id="GO:0005737">
    <property type="term" value="C:cytoplasm"/>
    <property type="evidence" value="ECO:0007669"/>
    <property type="project" value="UniProtKB-SubCell"/>
</dbReference>
<evidence type="ECO:0000313" key="8">
    <source>
        <dbReference type="EMBL" id="HGQ86258.1"/>
    </source>
</evidence>
<accession>A0A7C4NRS1</accession>
<evidence type="ECO:0000256" key="3">
    <source>
        <dbReference type="ARBA" id="ARBA00022490"/>
    </source>
</evidence>
<organism evidence="8">
    <name type="scientific">Thermodesulfobacterium geofontis</name>
    <dbReference type="NCBI Taxonomy" id="1295609"/>
    <lineage>
        <taxon>Bacteria</taxon>
        <taxon>Pseudomonadati</taxon>
        <taxon>Thermodesulfobacteriota</taxon>
        <taxon>Thermodesulfobacteria</taxon>
        <taxon>Thermodesulfobacteriales</taxon>
        <taxon>Thermodesulfobacteriaceae</taxon>
        <taxon>Thermodesulfobacterium</taxon>
    </lineage>
</organism>
<dbReference type="InterPro" id="IPR023214">
    <property type="entry name" value="HAD_sf"/>
</dbReference>
<gene>
    <name evidence="8" type="ORF">ENT66_08285</name>
</gene>
<dbReference type="NCBIfam" id="TIGR01656">
    <property type="entry name" value="Histidinol-ppas"/>
    <property type="match status" value="1"/>
</dbReference>
<reference evidence="8" key="1">
    <citation type="journal article" date="2020" name="mSystems">
        <title>Genome- and Community-Level Interaction Insights into Carbon Utilization and Element Cycling Functions of Hydrothermarchaeota in Hydrothermal Sediment.</title>
        <authorList>
            <person name="Zhou Z."/>
            <person name="Liu Y."/>
            <person name="Xu W."/>
            <person name="Pan J."/>
            <person name="Luo Z.H."/>
            <person name="Li M."/>
        </authorList>
    </citation>
    <scope>NUCLEOTIDE SEQUENCE [LARGE SCALE GENOMIC DNA]</scope>
    <source>
        <strain evidence="8">SpSt-6</strain>
    </source>
</reference>
<keyword evidence="3" id="KW-0963">Cytoplasm</keyword>
<dbReference type="EMBL" id="DSZN01000125">
    <property type="protein sequence ID" value="HGQ86258.1"/>
    <property type="molecule type" value="Genomic_DNA"/>
</dbReference>
<comment type="subcellular location">
    <subcellularLocation>
        <location evidence="1">Cytoplasm</location>
    </subcellularLocation>
</comment>
<dbReference type="PANTHER" id="PTHR42891:SF1">
    <property type="entry name" value="D-GLYCERO-BETA-D-MANNO-HEPTOSE-1,7-BISPHOSPHATE 7-PHOSPHATASE"/>
    <property type="match status" value="1"/>
</dbReference>
<dbReference type="InterPro" id="IPR036412">
    <property type="entry name" value="HAD-like_sf"/>
</dbReference>
<dbReference type="InterPro" id="IPR004446">
    <property type="entry name" value="Heptose_bisP_phosphatase"/>
</dbReference>
<proteinExistence type="inferred from homology"/>
<evidence type="ECO:0000256" key="5">
    <source>
        <dbReference type="ARBA" id="ARBA00022801"/>
    </source>
</evidence>
<evidence type="ECO:0000256" key="6">
    <source>
        <dbReference type="ARBA" id="ARBA00023277"/>
    </source>
</evidence>
<evidence type="ECO:0000256" key="1">
    <source>
        <dbReference type="ARBA" id="ARBA00004496"/>
    </source>
</evidence>
<dbReference type="AlphaFoldDB" id="A0A7C4NRS1"/>
<keyword evidence="4" id="KW-0479">Metal-binding</keyword>
<dbReference type="CDD" id="cd07503">
    <property type="entry name" value="HAD_HisB-N"/>
    <property type="match status" value="1"/>
</dbReference>
<dbReference type="GO" id="GO:0005975">
    <property type="term" value="P:carbohydrate metabolic process"/>
    <property type="evidence" value="ECO:0007669"/>
    <property type="project" value="InterPro"/>
</dbReference>
<comment type="similarity">
    <text evidence="2">Belongs to the GmhB family.</text>
</comment>
<evidence type="ECO:0000256" key="2">
    <source>
        <dbReference type="ARBA" id="ARBA00005628"/>
    </source>
</evidence>
<sequence>MSLKSLNIDKTWTLFLDRDGVINRKIENDYVRNINQFELIPGVIDGLRILRGIFGKIIILTNQRCIGRGLMKEEDLLEIHAEMLKIFNEHGISIDGIYYCPHDPEKEECNCRKPKPGLALKAKEDFPCIDFKRSIIVGDSLSDIELGRNLGMITVFISPVCYDYYLVDYRFESLWKFAIALQSKI</sequence>
<comment type="caution">
    <text evidence="8">The sequence shown here is derived from an EMBL/GenBank/DDBJ whole genome shotgun (WGS) entry which is preliminary data.</text>
</comment>
<name>A0A7C4NRS1_9BACT</name>
<keyword evidence="6" id="KW-0119">Carbohydrate metabolism</keyword>
<dbReference type="NCBIfam" id="TIGR01662">
    <property type="entry name" value="HAD-SF-IIIA"/>
    <property type="match status" value="1"/>
</dbReference>
<evidence type="ECO:0000256" key="4">
    <source>
        <dbReference type="ARBA" id="ARBA00022723"/>
    </source>
</evidence>
<dbReference type="Pfam" id="PF13242">
    <property type="entry name" value="Hydrolase_like"/>
    <property type="match status" value="1"/>
</dbReference>
<dbReference type="Gene3D" id="3.40.50.1000">
    <property type="entry name" value="HAD superfamily/HAD-like"/>
    <property type="match status" value="1"/>
</dbReference>
<keyword evidence="5 8" id="KW-0378">Hydrolase</keyword>
<dbReference type="PANTHER" id="PTHR42891">
    <property type="entry name" value="D-GLYCERO-BETA-D-MANNO-HEPTOSE-1,7-BISPHOSPHATE 7-PHOSPHATASE"/>
    <property type="match status" value="1"/>
</dbReference>
<dbReference type="InterPro" id="IPR006549">
    <property type="entry name" value="HAD-SF_hydro_IIIA"/>
</dbReference>
<dbReference type="GO" id="GO:0016791">
    <property type="term" value="F:phosphatase activity"/>
    <property type="evidence" value="ECO:0007669"/>
    <property type="project" value="InterPro"/>
</dbReference>
<dbReference type="InterPro" id="IPR006543">
    <property type="entry name" value="Histidinol-phos"/>
</dbReference>
<protein>
    <recommendedName>
        <fullName evidence="7">D,D-heptose 1,7-bisphosphate phosphatase</fullName>
    </recommendedName>
</protein>
<dbReference type="GO" id="GO:0046872">
    <property type="term" value="F:metal ion binding"/>
    <property type="evidence" value="ECO:0007669"/>
    <property type="project" value="UniProtKB-KW"/>
</dbReference>